<evidence type="ECO:0000313" key="3">
    <source>
        <dbReference type="EMBL" id="KIK26390.1"/>
    </source>
</evidence>
<proteinExistence type="predicted"/>
<keyword evidence="4" id="KW-1185">Reference proteome</keyword>
<reference evidence="3 4" key="1">
    <citation type="submission" date="2014-04" db="EMBL/GenBank/DDBJ databases">
        <authorList>
            <consortium name="DOE Joint Genome Institute"/>
            <person name="Kuo A."/>
            <person name="Kohler A."/>
            <person name="Costa M.D."/>
            <person name="Nagy L.G."/>
            <person name="Floudas D."/>
            <person name="Copeland A."/>
            <person name="Barry K.W."/>
            <person name="Cichocki N."/>
            <person name="Veneault-Fourrey C."/>
            <person name="LaButti K."/>
            <person name="Lindquist E.A."/>
            <person name="Lipzen A."/>
            <person name="Lundell T."/>
            <person name="Morin E."/>
            <person name="Murat C."/>
            <person name="Sun H."/>
            <person name="Tunlid A."/>
            <person name="Henrissat B."/>
            <person name="Grigoriev I.V."/>
            <person name="Hibbett D.S."/>
            <person name="Martin F."/>
            <person name="Nordberg H.P."/>
            <person name="Cantor M.N."/>
            <person name="Hua S.X."/>
        </authorList>
    </citation>
    <scope>NUCLEOTIDE SEQUENCE [LARGE SCALE GENOMIC DNA]</scope>
    <source>
        <strain evidence="3 4">441</strain>
    </source>
</reference>
<reference evidence="4" key="2">
    <citation type="submission" date="2015-01" db="EMBL/GenBank/DDBJ databases">
        <title>Evolutionary Origins and Diversification of the Mycorrhizal Mutualists.</title>
        <authorList>
            <consortium name="DOE Joint Genome Institute"/>
            <consortium name="Mycorrhizal Genomics Consortium"/>
            <person name="Kohler A."/>
            <person name="Kuo A."/>
            <person name="Nagy L.G."/>
            <person name="Floudas D."/>
            <person name="Copeland A."/>
            <person name="Barry K.W."/>
            <person name="Cichocki N."/>
            <person name="Veneault-Fourrey C."/>
            <person name="LaButti K."/>
            <person name="Lindquist E.A."/>
            <person name="Lipzen A."/>
            <person name="Lundell T."/>
            <person name="Morin E."/>
            <person name="Murat C."/>
            <person name="Riley R."/>
            <person name="Ohm R."/>
            <person name="Sun H."/>
            <person name="Tunlid A."/>
            <person name="Henrissat B."/>
            <person name="Grigoriev I.V."/>
            <person name="Hibbett D.S."/>
            <person name="Martin F."/>
        </authorList>
    </citation>
    <scope>NUCLEOTIDE SEQUENCE [LARGE SCALE GENOMIC DNA]</scope>
    <source>
        <strain evidence="4">441</strain>
    </source>
</reference>
<protein>
    <submittedName>
        <fullName evidence="3">Uncharacterized protein</fullName>
    </submittedName>
</protein>
<feature type="non-terminal residue" evidence="3">
    <location>
        <position position="135"/>
    </location>
</feature>
<sequence>MAVDGKSAEPTATIKSPEPKAPINLDRRLETQDEFVTRFLRTVFLIFLGVPSFEELKEIVEEDNEDQPKWSDIKKDLIDRTNNINVVAALVVATASVFLSAPFPTPTSRWDSVFPYFAQMVVLGVLGPRDIRLAN</sequence>
<feature type="region of interest" description="Disordered" evidence="1">
    <location>
        <begin position="1"/>
        <end position="20"/>
    </location>
</feature>
<dbReference type="AlphaFoldDB" id="A0A0C9YN20"/>
<dbReference type="OrthoDB" id="2684404at2759"/>
<accession>A0A0C9YN20</accession>
<dbReference type="EMBL" id="KN833702">
    <property type="protein sequence ID" value="KIK26390.1"/>
    <property type="molecule type" value="Genomic_DNA"/>
</dbReference>
<dbReference type="HOGENOM" id="CLU_1890767_0_0_1"/>
<name>A0A0C9YN20_9AGAM</name>
<keyword evidence="2" id="KW-0812">Transmembrane</keyword>
<gene>
    <name evidence="3" type="ORF">PISMIDRAFT_676228</name>
</gene>
<evidence type="ECO:0000256" key="1">
    <source>
        <dbReference type="SAM" id="MobiDB-lite"/>
    </source>
</evidence>
<organism evidence="3 4">
    <name type="scientific">Pisolithus microcarpus 441</name>
    <dbReference type="NCBI Taxonomy" id="765257"/>
    <lineage>
        <taxon>Eukaryota</taxon>
        <taxon>Fungi</taxon>
        <taxon>Dikarya</taxon>
        <taxon>Basidiomycota</taxon>
        <taxon>Agaricomycotina</taxon>
        <taxon>Agaricomycetes</taxon>
        <taxon>Agaricomycetidae</taxon>
        <taxon>Boletales</taxon>
        <taxon>Sclerodermatineae</taxon>
        <taxon>Pisolithaceae</taxon>
        <taxon>Pisolithus</taxon>
    </lineage>
</organism>
<keyword evidence="2" id="KW-0472">Membrane</keyword>
<keyword evidence="2" id="KW-1133">Transmembrane helix</keyword>
<evidence type="ECO:0000256" key="2">
    <source>
        <dbReference type="SAM" id="Phobius"/>
    </source>
</evidence>
<evidence type="ECO:0000313" key="4">
    <source>
        <dbReference type="Proteomes" id="UP000054018"/>
    </source>
</evidence>
<dbReference type="Proteomes" id="UP000054018">
    <property type="component" value="Unassembled WGS sequence"/>
</dbReference>
<feature type="transmembrane region" description="Helical" evidence="2">
    <location>
        <begin position="84"/>
        <end position="101"/>
    </location>
</feature>